<dbReference type="AlphaFoldDB" id="A0A4Q9N403"/>
<dbReference type="InterPro" id="IPR010730">
    <property type="entry name" value="HET"/>
</dbReference>
<sequence length="584" mass="64094">MGQACCKRKAMDVAPTFGPRVICDVFAGTVNTRDNTLNISTVATPGHIRLIDCQVLKDQGFIRIIEFPDFPTVPYAAMSYPWRGVPVDSTYTQHTFSVHGAEHADPIGLDTLRHACAASLQHGCPYLWLDRLCIIQDNHDDKNWHIRQMHQVYTSCSVCIVLPGGIQRLVRLDEETPWIHRSWTLQEALAPRQVVVLVAWRLGSGTALSGGKSRQIHEVIAGESATAPLSFLLEACISGSLTFTPAVAPPGLEKPFHVETSIFNSLPSRNVLHDKPFWRPQRKSLTTHAVALTIAMDDVLSTDLDARNYAIWQSALLRTCFRPVDTILSIMGLFGVDLDPAQFHKDDRHGATIALAQAILRSGGSASWLGVGYRIEPDRCLSTFPTFSHPSVSGVAYVQTRGRVQEVGDLLDPVYPIGAALVPLPRGDMDDTGYLTFSAKALRVRLTRSASRGPRRTLKALDGSEWEVHDESNPVTSQDARCDDLGTGPSRLAYAALLGWFSRYSPGMSTAHDRENVRVMLLEEHAAGMFHLRSFFALNQSEKAYVLGWPERDFRVGGPDVPDEGPSVASGTGSAEGGDETFIS</sequence>
<proteinExistence type="predicted"/>
<evidence type="ECO:0000313" key="3">
    <source>
        <dbReference type="EMBL" id="TBU34925.1"/>
    </source>
</evidence>
<dbReference type="PANTHER" id="PTHR33112">
    <property type="entry name" value="DOMAIN PROTEIN, PUTATIVE-RELATED"/>
    <property type="match status" value="1"/>
</dbReference>
<protein>
    <recommendedName>
        <fullName evidence="2">Heterokaryon incompatibility domain-containing protein</fullName>
    </recommendedName>
</protein>
<evidence type="ECO:0000256" key="1">
    <source>
        <dbReference type="SAM" id="MobiDB-lite"/>
    </source>
</evidence>
<dbReference type="EMBL" id="ML143387">
    <property type="protein sequence ID" value="TBU34925.1"/>
    <property type="molecule type" value="Genomic_DNA"/>
</dbReference>
<gene>
    <name evidence="3" type="ORF">BD311DRAFT_195914</name>
</gene>
<feature type="region of interest" description="Disordered" evidence="1">
    <location>
        <begin position="556"/>
        <end position="584"/>
    </location>
</feature>
<dbReference type="Proteomes" id="UP000292957">
    <property type="component" value="Unassembled WGS sequence"/>
</dbReference>
<dbReference type="OrthoDB" id="3226657at2759"/>
<dbReference type="PANTHER" id="PTHR33112:SF1">
    <property type="entry name" value="HETEROKARYON INCOMPATIBILITY DOMAIN-CONTAINING PROTEIN"/>
    <property type="match status" value="1"/>
</dbReference>
<dbReference type="Pfam" id="PF06985">
    <property type="entry name" value="HET"/>
    <property type="match status" value="1"/>
</dbReference>
<name>A0A4Q9N403_9APHY</name>
<evidence type="ECO:0000259" key="2">
    <source>
        <dbReference type="Pfam" id="PF06985"/>
    </source>
</evidence>
<feature type="domain" description="Heterokaryon incompatibility" evidence="2">
    <location>
        <begin position="75"/>
        <end position="163"/>
    </location>
</feature>
<accession>A0A4Q9N403</accession>
<organism evidence="3">
    <name type="scientific">Dichomitus squalens</name>
    <dbReference type="NCBI Taxonomy" id="114155"/>
    <lineage>
        <taxon>Eukaryota</taxon>
        <taxon>Fungi</taxon>
        <taxon>Dikarya</taxon>
        <taxon>Basidiomycota</taxon>
        <taxon>Agaricomycotina</taxon>
        <taxon>Agaricomycetes</taxon>
        <taxon>Polyporales</taxon>
        <taxon>Polyporaceae</taxon>
        <taxon>Dichomitus</taxon>
    </lineage>
</organism>
<reference evidence="3" key="1">
    <citation type="submission" date="2019-01" db="EMBL/GenBank/DDBJ databases">
        <title>Draft genome sequences of three monokaryotic isolates of the white-rot basidiomycete fungus Dichomitus squalens.</title>
        <authorList>
            <consortium name="DOE Joint Genome Institute"/>
            <person name="Lopez S.C."/>
            <person name="Andreopoulos B."/>
            <person name="Pangilinan J."/>
            <person name="Lipzen A."/>
            <person name="Riley R."/>
            <person name="Ahrendt S."/>
            <person name="Ng V."/>
            <person name="Barry K."/>
            <person name="Daum C."/>
            <person name="Grigoriev I.V."/>
            <person name="Hilden K.S."/>
            <person name="Makela M.R."/>
            <person name="de Vries R.P."/>
        </authorList>
    </citation>
    <scope>NUCLEOTIDE SEQUENCE [LARGE SCALE GENOMIC DNA]</scope>
    <source>
        <strain evidence="3">OM18370.1</strain>
    </source>
</reference>